<dbReference type="Proteomes" id="UP000612282">
    <property type="component" value="Unassembled WGS sequence"/>
</dbReference>
<evidence type="ECO:0000256" key="2">
    <source>
        <dbReference type="SAM" id="Phobius"/>
    </source>
</evidence>
<dbReference type="EMBL" id="BOMG01000054">
    <property type="protein sequence ID" value="GID55840.1"/>
    <property type="molecule type" value="Genomic_DNA"/>
</dbReference>
<proteinExistence type="predicted"/>
<sequence length="191" mass="20962">MTTRRIDQLWLFGGLTLAILLVVGGYFLLIGPQYTARDTVQNDTADTVLQLSKEQKKLGELKDQLKNVAEYKETLATAQKALPYGETTNQIPEFLKELQALGVKYDVNVSGYGASAPQELKDTPTVSELPITLNIEGDVDKITSFVKQLQTEQPRSVLIKSANYGASTGQWTLSLSLTAFITSTQTRTVSS</sequence>
<keyword evidence="2" id="KW-0472">Membrane</keyword>
<feature type="transmembrane region" description="Helical" evidence="2">
    <location>
        <begin position="9"/>
        <end position="29"/>
    </location>
</feature>
<keyword evidence="4" id="KW-1185">Reference proteome</keyword>
<dbReference type="RefSeq" id="WP_203797124.1">
    <property type="nucleotide sequence ID" value="NZ_BAAAQE010000027.1"/>
</dbReference>
<organism evidence="3 4">
    <name type="scientific">Actinoplanes couchii</name>
    <dbReference type="NCBI Taxonomy" id="403638"/>
    <lineage>
        <taxon>Bacteria</taxon>
        <taxon>Bacillati</taxon>
        <taxon>Actinomycetota</taxon>
        <taxon>Actinomycetes</taxon>
        <taxon>Micromonosporales</taxon>
        <taxon>Micromonosporaceae</taxon>
        <taxon>Actinoplanes</taxon>
    </lineage>
</organism>
<accession>A0ABQ3XBG2</accession>
<reference evidence="3 4" key="1">
    <citation type="submission" date="2021-01" db="EMBL/GenBank/DDBJ databases">
        <title>Whole genome shotgun sequence of Actinoplanes couchii NBRC 106145.</title>
        <authorList>
            <person name="Komaki H."/>
            <person name="Tamura T."/>
        </authorList>
    </citation>
    <scope>NUCLEOTIDE SEQUENCE [LARGE SCALE GENOMIC DNA]</scope>
    <source>
        <strain evidence="3 4">NBRC 106145</strain>
    </source>
</reference>
<dbReference type="InterPro" id="IPR014717">
    <property type="entry name" value="Transl_elong_EF1B/ribsomal_bS6"/>
</dbReference>
<gene>
    <name evidence="3" type="ORF">Aco03nite_042440</name>
</gene>
<evidence type="ECO:0000256" key="1">
    <source>
        <dbReference type="SAM" id="Coils"/>
    </source>
</evidence>
<evidence type="ECO:0008006" key="5">
    <source>
        <dbReference type="Google" id="ProtNLM"/>
    </source>
</evidence>
<protein>
    <recommendedName>
        <fullName evidence="5">Pilus assembly protein PilO</fullName>
    </recommendedName>
</protein>
<dbReference type="InterPro" id="IPR007445">
    <property type="entry name" value="PilO"/>
</dbReference>
<keyword evidence="2" id="KW-1133">Transmembrane helix</keyword>
<dbReference type="Pfam" id="PF04350">
    <property type="entry name" value="PilO"/>
    <property type="match status" value="1"/>
</dbReference>
<feature type="coiled-coil region" evidence="1">
    <location>
        <begin position="51"/>
        <end position="81"/>
    </location>
</feature>
<evidence type="ECO:0000313" key="3">
    <source>
        <dbReference type="EMBL" id="GID55840.1"/>
    </source>
</evidence>
<evidence type="ECO:0000313" key="4">
    <source>
        <dbReference type="Proteomes" id="UP000612282"/>
    </source>
</evidence>
<keyword evidence="1" id="KW-0175">Coiled coil</keyword>
<comment type="caution">
    <text evidence="3">The sequence shown here is derived from an EMBL/GenBank/DDBJ whole genome shotgun (WGS) entry which is preliminary data.</text>
</comment>
<keyword evidence="2" id="KW-0812">Transmembrane</keyword>
<dbReference type="Gene3D" id="3.30.70.60">
    <property type="match status" value="1"/>
</dbReference>
<name>A0ABQ3XBG2_9ACTN</name>